<organism evidence="1 2">
    <name type="scientific">Geobacillus thermodenitrificans (strain NG80-2)</name>
    <dbReference type="NCBI Taxonomy" id="420246"/>
    <lineage>
        <taxon>Bacteria</taxon>
        <taxon>Bacillati</taxon>
        <taxon>Bacillota</taxon>
        <taxon>Bacilli</taxon>
        <taxon>Bacillales</taxon>
        <taxon>Anoxybacillaceae</taxon>
        <taxon>Geobacillus</taxon>
    </lineage>
</organism>
<sequence>MKKLDIEERLQCIAEQPRAYVQGTVEFVNDEWIFFDEEAEEASLVEEMAEQGIELFRYGHWLSGQWQETGMIATDLGIFPLTNGDRIRFRKRLTYAYRQWLASLPDPSFFQFVQWLNSLGFSLYDCLYCYNGLLFAKSTGVNFIIYDNTEQIGSVHHYYERGQASSDRFEITLNNGERAICTQIG</sequence>
<dbReference type="EMBL" id="CP000557">
    <property type="protein sequence ID" value="ABO65988.1"/>
    <property type="molecule type" value="Genomic_DNA"/>
</dbReference>
<dbReference type="AlphaFoldDB" id="A4IKY4"/>
<proteinExistence type="predicted"/>
<gene>
    <name evidence="1" type="ordered locus">GTNG_0606</name>
</gene>
<accession>A4IKY4</accession>
<evidence type="ECO:0008006" key="3">
    <source>
        <dbReference type="Google" id="ProtNLM"/>
    </source>
</evidence>
<name>A4IKY4_GEOTN</name>
<dbReference type="Pfam" id="PF10949">
    <property type="entry name" value="DUF2777"/>
    <property type="match status" value="1"/>
</dbReference>
<protein>
    <recommendedName>
        <fullName evidence="3">DUF2777 domain-containing protein</fullName>
    </recommendedName>
</protein>
<dbReference type="Proteomes" id="UP000001578">
    <property type="component" value="Chromosome"/>
</dbReference>
<evidence type="ECO:0000313" key="1">
    <source>
        <dbReference type="EMBL" id="ABO65988.1"/>
    </source>
</evidence>
<dbReference type="eggNOG" id="ENOG5032ZT1">
    <property type="taxonomic scope" value="Bacteria"/>
</dbReference>
<reference evidence="1 2" key="1">
    <citation type="journal article" date="2007" name="Proc. Natl. Acad. Sci. U.S.A.">
        <title>Genome and proteome of long-chain alkane degrading Geobacillus thermodenitrificans NG80-2 isolated from a deep-subsurface oil reservoir.</title>
        <authorList>
            <person name="Feng L."/>
            <person name="Wang W."/>
            <person name="Cheng J."/>
            <person name="Ren Y."/>
            <person name="Zhao G."/>
            <person name="Gao C."/>
            <person name="Tang Y."/>
            <person name="Liu X."/>
            <person name="Han W."/>
            <person name="Peng X."/>
            <person name="Liu R."/>
            <person name="Wang L."/>
        </authorList>
    </citation>
    <scope>NUCLEOTIDE SEQUENCE [LARGE SCALE GENOMIC DNA]</scope>
    <source>
        <strain evidence="1 2">NG80-2</strain>
    </source>
</reference>
<dbReference type="InterPro" id="IPR024488">
    <property type="entry name" value="DUF2777"/>
</dbReference>
<dbReference type="HOGENOM" id="CLU_127026_0_0_9"/>
<dbReference type="KEGG" id="gtn:GTNG_0606"/>
<evidence type="ECO:0000313" key="2">
    <source>
        <dbReference type="Proteomes" id="UP000001578"/>
    </source>
</evidence>